<evidence type="ECO:0000313" key="3">
    <source>
        <dbReference type="Proteomes" id="UP001233172"/>
    </source>
</evidence>
<organism evidence="2 3">
    <name type="scientific">Biomphalaria pfeifferi</name>
    <name type="common">Bloodfluke planorb</name>
    <name type="synonym">Freshwater snail</name>
    <dbReference type="NCBI Taxonomy" id="112525"/>
    <lineage>
        <taxon>Eukaryota</taxon>
        <taxon>Metazoa</taxon>
        <taxon>Spiralia</taxon>
        <taxon>Lophotrochozoa</taxon>
        <taxon>Mollusca</taxon>
        <taxon>Gastropoda</taxon>
        <taxon>Heterobranchia</taxon>
        <taxon>Euthyneura</taxon>
        <taxon>Panpulmonata</taxon>
        <taxon>Hygrophila</taxon>
        <taxon>Lymnaeoidea</taxon>
        <taxon>Planorbidae</taxon>
        <taxon>Biomphalaria</taxon>
    </lineage>
</organism>
<dbReference type="AlphaFoldDB" id="A0AAD8AZC4"/>
<dbReference type="EMBL" id="JASAOG010000184">
    <property type="protein sequence ID" value="KAK0045236.1"/>
    <property type="molecule type" value="Genomic_DNA"/>
</dbReference>
<comment type="caution">
    <text evidence="2">The sequence shown here is derived from an EMBL/GenBank/DDBJ whole genome shotgun (WGS) entry which is preliminary data.</text>
</comment>
<accession>A0AAD8AZC4</accession>
<keyword evidence="3" id="KW-1185">Reference proteome</keyword>
<reference evidence="2" key="2">
    <citation type="submission" date="2023-04" db="EMBL/GenBank/DDBJ databases">
        <authorList>
            <person name="Bu L."/>
            <person name="Lu L."/>
            <person name="Laidemitt M.R."/>
            <person name="Zhang S.M."/>
            <person name="Mutuku M."/>
            <person name="Mkoji G."/>
            <person name="Steinauer M."/>
            <person name="Loker E.S."/>
        </authorList>
    </citation>
    <scope>NUCLEOTIDE SEQUENCE</scope>
    <source>
        <strain evidence="2">KasaAsao</strain>
        <tissue evidence="2">Whole Snail</tissue>
    </source>
</reference>
<proteinExistence type="predicted"/>
<gene>
    <name evidence="2" type="ORF">Bpfe_025385</name>
</gene>
<reference evidence="2" key="1">
    <citation type="journal article" date="2023" name="PLoS Negl. Trop. Dis.">
        <title>A genome sequence for Biomphalaria pfeifferi, the major vector snail for the human-infecting parasite Schistosoma mansoni.</title>
        <authorList>
            <person name="Bu L."/>
            <person name="Lu L."/>
            <person name="Laidemitt M.R."/>
            <person name="Zhang S.M."/>
            <person name="Mutuku M."/>
            <person name="Mkoji G."/>
            <person name="Steinauer M."/>
            <person name="Loker E.S."/>
        </authorList>
    </citation>
    <scope>NUCLEOTIDE SEQUENCE</scope>
    <source>
        <strain evidence="2">KasaAsao</strain>
    </source>
</reference>
<sequence length="97" mass="10691">MAGPKQGRDRRCVQGGEGAGIFLFDPRADDVAKIIDLSQVGVGRRGRVTWLARGLWPTSDQDEPESTKARASEYTSIHSPLPDSFPSPFKPQHNTRD</sequence>
<feature type="region of interest" description="Disordered" evidence="1">
    <location>
        <begin position="57"/>
        <end position="97"/>
    </location>
</feature>
<name>A0AAD8AZC4_BIOPF</name>
<evidence type="ECO:0000256" key="1">
    <source>
        <dbReference type="SAM" id="MobiDB-lite"/>
    </source>
</evidence>
<evidence type="ECO:0000313" key="2">
    <source>
        <dbReference type="EMBL" id="KAK0045236.1"/>
    </source>
</evidence>
<dbReference type="Proteomes" id="UP001233172">
    <property type="component" value="Unassembled WGS sequence"/>
</dbReference>
<protein>
    <submittedName>
        <fullName evidence="2">Uncharacterized protein</fullName>
    </submittedName>
</protein>